<gene>
    <name evidence="3" type="ORF">GMARGA_LOCUS10559</name>
</gene>
<evidence type="ECO:0000313" key="3">
    <source>
        <dbReference type="EMBL" id="CAG8673464.1"/>
    </source>
</evidence>
<accession>A0ABN7UTN5</accession>
<evidence type="ECO:0000256" key="1">
    <source>
        <dbReference type="SAM" id="Coils"/>
    </source>
</evidence>
<keyword evidence="4" id="KW-1185">Reference proteome</keyword>
<feature type="compositionally biased region" description="Basic residues" evidence="2">
    <location>
        <begin position="8"/>
        <end position="21"/>
    </location>
</feature>
<comment type="caution">
    <text evidence="3">The sequence shown here is derived from an EMBL/GenBank/DDBJ whole genome shotgun (WGS) entry which is preliminary data.</text>
</comment>
<protein>
    <submittedName>
        <fullName evidence="3">14878_t:CDS:1</fullName>
    </submittedName>
</protein>
<feature type="region of interest" description="Disordered" evidence="2">
    <location>
        <begin position="1"/>
        <end position="24"/>
    </location>
</feature>
<keyword evidence="1" id="KW-0175">Coiled coil</keyword>
<organism evidence="3 4">
    <name type="scientific">Gigaspora margarita</name>
    <dbReference type="NCBI Taxonomy" id="4874"/>
    <lineage>
        <taxon>Eukaryota</taxon>
        <taxon>Fungi</taxon>
        <taxon>Fungi incertae sedis</taxon>
        <taxon>Mucoromycota</taxon>
        <taxon>Glomeromycotina</taxon>
        <taxon>Glomeromycetes</taxon>
        <taxon>Diversisporales</taxon>
        <taxon>Gigasporaceae</taxon>
        <taxon>Gigaspora</taxon>
    </lineage>
</organism>
<dbReference type="Proteomes" id="UP000789901">
    <property type="component" value="Unassembled WGS sequence"/>
</dbReference>
<feature type="coiled-coil region" evidence="1">
    <location>
        <begin position="83"/>
        <end position="156"/>
    </location>
</feature>
<name>A0ABN7UTN5_GIGMA</name>
<evidence type="ECO:0000313" key="4">
    <source>
        <dbReference type="Proteomes" id="UP000789901"/>
    </source>
</evidence>
<sequence length="175" mass="20959">MTIGSNKITKKKPNKASKRKKDGIPGLIDDVYGRISYMRRQKRRNKEELHGYIDSVIKDYERFIECLKNLNKFDAAVREQELKQAFDTEKKKYDEKIKELEQENTSLKHKIVELENNFEQMELEYNNQVGQMTEKIDKMEIEIDLKDKRIVRLEDENWILNQNVACSRRKKRACD</sequence>
<proteinExistence type="predicted"/>
<dbReference type="EMBL" id="CAJVQB010005933">
    <property type="protein sequence ID" value="CAG8673464.1"/>
    <property type="molecule type" value="Genomic_DNA"/>
</dbReference>
<reference evidence="3 4" key="1">
    <citation type="submission" date="2021-06" db="EMBL/GenBank/DDBJ databases">
        <authorList>
            <person name="Kallberg Y."/>
            <person name="Tangrot J."/>
            <person name="Rosling A."/>
        </authorList>
    </citation>
    <scope>NUCLEOTIDE SEQUENCE [LARGE SCALE GENOMIC DNA]</scope>
    <source>
        <strain evidence="3 4">120-4 pot B 10/14</strain>
    </source>
</reference>
<evidence type="ECO:0000256" key="2">
    <source>
        <dbReference type="SAM" id="MobiDB-lite"/>
    </source>
</evidence>